<dbReference type="GO" id="GO:0070936">
    <property type="term" value="P:protein K48-linked ubiquitination"/>
    <property type="evidence" value="ECO:0007669"/>
    <property type="project" value="TreeGrafter"/>
</dbReference>
<keyword evidence="3" id="KW-0808">Transferase</keyword>
<sequence length="708" mass="79466">MSDFSSGAQLLEKMPFPSLATYTAFSVALLTGAAYYSVENSATEEWRSNPNYTSGIAEAWSFFGGATVVLESEDRSTLFRLAEVVVHLMTDPLCILVLVNMAGCLLTLLGKLIQVLVFGQLRVSEEQHLKDKFWNFIFYKFIFIFGVMNVTHVEQVLNWSAWFALLGFLHLMTTLSKDRFQYLSFSPSIPAGVHFRLVGLLCGVQVTCVLCFAICILCGIYHGLHTFALMVAEVALVSLNAAYVLARYTLHVVDSKTSERLWDSRAGCVYYTELGFELATLLVDFLHHLHMLIWTNTMLSMASLVISMQLRWAFNEIRRRILKHRNYLKVLRHMMASYPMASLDELTKNSDDCAICWDLMSTARKLPCGHLFHNACLRSWLEQDTSCPTCRMTLQSTDSSEGFFGSLSFSSLQVEASATVHPRQLPPGGPQVTNHLFHFDGSRYFSWLPSVSLEVSHSNLLPQSETTNVVGSVDHQQLNRIVEELASMFPNTSRSVILQHLRNSQTVEHGVENFLSEKLLAPAVGLTEASARLHFYTSPHASSAGDDSASGHKSPKIHQFSRDPTVFQNTNLSSTTVIANQETSSNSSATQRGELERPLTIDDLWNRFDETNRHPDPEERMFPVGAAAVFGTFSPNPILTERRRILKESAVEGIDYCIVNYSFMSWIFIDNPGPATLYSKTVKMKKVKRSPPRLIFASTMKPNIPIVL</sequence>
<feature type="domain" description="RING-type" evidence="13">
    <location>
        <begin position="353"/>
        <end position="391"/>
    </location>
</feature>
<evidence type="ECO:0000256" key="1">
    <source>
        <dbReference type="ARBA" id="ARBA00004141"/>
    </source>
</evidence>
<keyword evidence="6 10" id="KW-0863">Zinc-finger</keyword>
<keyword evidence="9 12" id="KW-0472">Membrane</keyword>
<dbReference type="GO" id="GO:0043130">
    <property type="term" value="F:ubiquitin binding"/>
    <property type="evidence" value="ECO:0007669"/>
    <property type="project" value="InterPro"/>
</dbReference>
<dbReference type="PROSITE" id="PS50089">
    <property type="entry name" value="ZF_RING_2"/>
    <property type="match status" value="1"/>
</dbReference>
<keyword evidence="4 12" id="KW-0812">Transmembrane</keyword>
<dbReference type="InterPro" id="IPR013083">
    <property type="entry name" value="Znf_RING/FYVE/PHD"/>
</dbReference>
<comment type="pathway">
    <text evidence="2">Protein modification; protein ubiquitination.</text>
</comment>
<feature type="region of interest" description="Disordered" evidence="11">
    <location>
        <begin position="540"/>
        <end position="564"/>
    </location>
</feature>
<evidence type="ECO:0000256" key="11">
    <source>
        <dbReference type="SAM" id="MobiDB-lite"/>
    </source>
</evidence>
<evidence type="ECO:0000256" key="7">
    <source>
        <dbReference type="ARBA" id="ARBA00022833"/>
    </source>
</evidence>
<dbReference type="InterPro" id="IPR003892">
    <property type="entry name" value="CUE"/>
</dbReference>
<dbReference type="InterPro" id="IPR001841">
    <property type="entry name" value="Znf_RING"/>
</dbReference>
<evidence type="ECO:0000256" key="3">
    <source>
        <dbReference type="ARBA" id="ARBA00022679"/>
    </source>
</evidence>
<dbReference type="KEGG" id="goe:100902794"/>
<dbReference type="Pfam" id="PF13639">
    <property type="entry name" value="zf-RING_2"/>
    <property type="match status" value="1"/>
</dbReference>
<evidence type="ECO:0000256" key="10">
    <source>
        <dbReference type="PROSITE-ProRule" id="PRU00175"/>
    </source>
</evidence>
<dbReference type="SMART" id="SM00546">
    <property type="entry name" value="CUE"/>
    <property type="match status" value="1"/>
</dbReference>
<feature type="transmembrane region" description="Helical" evidence="12">
    <location>
        <begin position="197"/>
        <end position="222"/>
    </location>
</feature>
<dbReference type="CDD" id="cd16455">
    <property type="entry name" value="RING-H2_AMFR"/>
    <property type="match status" value="1"/>
</dbReference>
<evidence type="ECO:0000256" key="2">
    <source>
        <dbReference type="ARBA" id="ARBA00004906"/>
    </source>
</evidence>
<keyword evidence="8 12" id="KW-1133">Transmembrane helix</keyword>
<dbReference type="Gene3D" id="1.10.8.10">
    <property type="entry name" value="DNA helicase RuvA subunit, C-terminal domain"/>
    <property type="match status" value="1"/>
</dbReference>
<dbReference type="GO" id="GO:0000151">
    <property type="term" value="C:ubiquitin ligase complex"/>
    <property type="evidence" value="ECO:0007669"/>
    <property type="project" value="TreeGrafter"/>
</dbReference>
<evidence type="ECO:0000313" key="15">
    <source>
        <dbReference type="Proteomes" id="UP000694867"/>
    </source>
</evidence>
<feature type="transmembrane region" description="Helical" evidence="12">
    <location>
        <begin position="228"/>
        <end position="246"/>
    </location>
</feature>
<gene>
    <name evidence="16" type="primary">LOC100902794</name>
</gene>
<dbReference type="SMART" id="SM00184">
    <property type="entry name" value="RING"/>
    <property type="match status" value="1"/>
</dbReference>
<name>A0AAJ7L4W9_9ACAR</name>
<reference evidence="16" key="1">
    <citation type="submission" date="2025-08" db="UniProtKB">
        <authorList>
            <consortium name="RefSeq"/>
        </authorList>
    </citation>
    <scope>IDENTIFICATION</scope>
</reference>
<dbReference type="Proteomes" id="UP000694867">
    <property type="component" value="Unplaced"/>
</dbReference>
<dbReference type="GO" id="GO:0005829">
    <property type="term" value="C:cytosol"/>
    <property type="evidence" value="ECO:0007669"/>
    <property type="project" value="TreeGrafter"/>
</dbReference>
<dbReference type="PANTHER" id="PTHR15067">
    <property type="entry name" value="E3 UBIQUITIN-PROTEIN LIGASE RNF8"/>
    <property type="match status" value="1"/>
</dbReference>
<feature type="transmembrane region" description="Helical" evidence="12">
    <location>
        <begin position="159"/>
        <end position="176"/>
    </location>
</feature>
<dbReference type="GO" id="GO:0008270">
    <property type="term" value="F:zinc ion binding"/>
    <property type="evidence" value="ECO:0007669"/>
    <property type="project" value="UniProtKB-KW"/>
</dbReference>
<feature type="domain" description="CUE" evidence="14">
    <location>
        <begin position="477"/>
        <end position="519"/>
    </location>
</feature>
<evidence type="ECO:0000256" key="12">
    <source>
        <dbReference type="SAM" id="Phobius"/>
    </source>
</evidence>
<dbReference type="FunFam" id="3.30.40.10:FF:000259">
    <property type="entry name" value="E3 ubiquitin protein ligase RIN2"/>
    <property type="match status" value="1"/>
</dbReference>
<evidence type="ECO:0000259" key="13">
    <source>
        <dbReference type="PROSITE" id="PS50089"/>
    </source>
</evidence>
<feature type="transmembrane region" description="Helical" evidence="12">
    <location>
        <begin position="19"/>
        <end position="38"/>
    </location>
</feature>
<organism evidence="15 16">
    <name type="scientific">Galendromus occidentalis</name>
    <name type="common">western predatory mite</name>
    <dbReference type="NCBI Taxonomy" id="34638"/>
    <lineage>
        <taxon>Eukaryota</taxon>
        <taxon>Metazoa</taxon>
        <taxon>Ecdysozoa</taxon>
        <taxon>Arthropoda</taxon>
        <taxon>Chelicerata</taxon>
        <taxon>Arachnida</taxon>
        <taxon>Acari</taxon>
        <taxon>Parasitiformes</taxon>
        <taxon>Mesostigmata</taxon>
        <taxon>Gamasina</taxon>
        <taxon>Phytoseioidea</taxon>
        <taxon>Phytoseiidae</taxon>
        <taxon>Typhlodrominae</taxon>
        <taxon>Galendromus</taxon>
    </lineage>
</organism>
<evidence type="ECO:0000256" key="8">
    <source>
        <dbReference type="ARBA" id="ARBA00022989"/>
    </source>
</evidence>
<evidence type="ECO:0000256" key="5">
    <source>
        <dbReference type="ARBA" id="ARBA00022723"/>
    </source>
</evidence>
<dbReference type="GO" id="GO:0005783">
    <property type="term" value="C:endoplasmic reticulum"/>
    <property type="evidence" value="ECO:0007669"/>
    <property type="project" value="TreeGrafter"/>
</dbReference>
<dbReference type="SUPFAM" id="SSF57850">
    <property type="entry name" value="RING/U-box"/>
    <property type="match status" value="1"/>
</dbReference>
<dbReference type="PANTHER" id="PTHR15067:SF5">
    <property type="entry name" value="E3 UBIQUITIN-PROTEIN LIGASE AMFR"/>
    <property type="match status" value="1"/>
</dbReference>
<comment type="subcellular location">
    <subcellularLocation>
        <location evidence="1">Membrane</location>
        <topology evidence="1">Multi-pass membrane protein</topology>
    </subcellularLocation>
</comment>
<dbReference type="GeneID" id="100902794"/>
<keyword evidence="7" id="KW-0862">Zinc</keyword>
<evidence type="ECO:0000313" key="16">
    <source>
        <dbReference type="RefSeq" id="XP_018495883.2"/>
    </source>
</evidence>
<feature type="transmembrane region" description="Helical" evidence="12">
    <location>
        <begin position="95"/>
        <end position="121"/>
    </location>
</feature>
<keyword evidence="15" id="KW-1185">Reference proteome</keyword>
<feature type="compositionally biased region" description="Polar residues" evidence="11">
    <location>
        <begin position="576"/>
        <end position="591"/>
    </location>
</feature>
<feature type="transmembrane region" description="Helical" evidence="12">
    <location>
        <begin position="292"/>
        <end position="314"/>
    </location>
</feature>
<dbReference type="Pfam" id="PF25563">
    <property type="entry name" value="TPR_SYVN1_N"/>
    <property type="match status" value="1"/>
</dbReference>
<proteinExistence type="predicted"/>
<dbReference type="GO" id="GO:0006511">
    <property type="term" value="P:ubiquitin-dependent protein catabolic process"/>
    <property type="evidence" value="ECO:0007669"/>
    <property type="project" value="TreeGrafter"/>
</dbReference>
<evidence type="ECO:0000259" key="14">
    <source>
        <dbReference type="PROSITE" id="PS51140"/>
    </source>
</evidence>
<dbReference type="Gene3D" id="3.30.40.10">
    <property type="entry name" value="Zinc/RING finger domain, C3HC4 (zinc finger)"/>
    <property type="match status" value="1"/>
</dbReference>
<dbReference type="RefSeq" id="XP_018495883.2">
    <property type="nucleotide sequence ID" value="XM_018640367.2"/>
</dbReference>
<protein>
    <submittedName>
        <fullName evidence="16">E3 ubiquitin-protein ligase AMFR</fullName>
    </submittedName>
</protein>
<evidence type="ECO:0000256" key="4">
    <source>
        <dbReference type="ARBA" id="ARBA00022692"/>
    </source>
</evidence>
<feature type="region of interest" description="Disordered" evidence="11">
    <location>
        <begin position="576"/>
        <end position="596"/>
    </location>
</feature>
<dbReference type="InterPro" id="IPR057992">
    <property type="entry name" value="TPR_SYVN1_N"/>
</dbReference>
<accession>A0AAJ7L4W9</accession>
<evidence type="ECO:0000256" key="6">
    <source>
        <dbReference type="ARBA" id="ARBA00022771"/>
    </source>
</evidence>
<dbReference type="GO" id="GO:0061630">
    <property type="term" value="F:ubiquitin protein ligase activity"/>
    <property type="evidence" value="ECO:0007669"/>
    <property type="project" value="TreeGrafter"/>
</dbReference>
<dbReference type="GO" id="GO:0016020">
    <property type="term" value="C:membrane"/>
    <property type="evidence" value="ECO:0007669"/>
    <property type="project" value="UniProtKB-SubCell"/>
</dbReference>
<evidence type="ECO:0000256" key="9">
    <source>
        <dbReference type="ARBA" id="ARBA00023136"/>
    </source>
</evidence>
<feature type="transmembrane region" description="Helical" evidence="12">
    <location>
        <begin position="133"/>
        <end position="153"/>
    </location>
</feature>
<keyword evidence="5" id="KW-0479">Metal-binding</keyword>
<dbReference type="PROSITE" id="PS51140">
    <property type="entry name" value="CUE"/>
    <property type="match status" value="1"/>
</dbReference>
<dbReference type="GO" id="GO:0030968">
    <property type="term" value="P:endoplasmic reticulum unfolded protein response"/>
    <property type="evidence" value="ECO:0007669"/>
    <property type="project" value="TreeGrafter"/>
</dbReference>
<dbReference type="AlphaFoldDB" id="A0AAJ7L4W9"/>